<name>A0A2S7XBX7_9GAMM</name>
<organism evidence="2 3">
    <name type="scientific">Aliivibrio sifiae</name>
    <dbReference type="NCBI Taxonomy" id="566293"/>
    <lineage>
        <taxon>Bacteria</taxon>
        <taxon>Pseudomonadati</taxon>
        <taxon>Pseudomonadota</taxon>
        <taxon>Gammaproteobacteria</taxon>
        <taxon>Vibrionales</taxon>
        <taxon>Vibrionaceae</taxon>
        <taxon>Aliivibrio</taxon>
    </lineage>
</organism>
<dbReference type="Proteomes" id="UP000239263">
    <property type="component" value="Unassembled WGS sequence"/>
</dbReference>
<protein>
    <recommendedName>
        <fullName evidence="4">DUF481 domain-containing protein</fullName>
    </recommendedName>
</protein>
<evidence type="ECO:0000256" key="1">
    <source>
        <dbReference type="SAM" id="SignalP"/>
    </source>
</evidence>
<dbReference type="OrthoDB" id="5867182at2"/>
<evidence type="ECO:0000313" key="2">
    <source>
        <dbReference type="EMBL" id="PQJ88860.1"/>
    </source>
</evidence>
<dbReference type="Pfam" id="PF04338">
    <property type="entry name" value="DUF481"/>
    <property type="match status" value="1"/>
</dbReference>
<keyword evidence="1" id="KW-0732">Signal</keyword>
<gene>
    <name evidence="2" type="ORF">BTO22_04375</name>
</gene>
<evidence type="ECO:0000313" key="3">
    <source>
        <dbReference type="Proteomes" id="UP000239263"/>
    </source>
</evidence>
<dbReference type="EMBL" id="MSCO01000001">
    <property type="protein sequence ID" value="PQJ88860.1"/>
    <property type="molecule type" value="Genomic_DNA"/>
</dbReference>
<comment type="caution">
    <text evidence="2">The sequence shown here is derived from an EMBL/GenBank/DDBJ whole genome shotgun (WGS) entry which is preliminary data.</text>
</comment>
<accession>A0A2S7XBX7</accession>
<reference evidence="2 3" key="1">
    <citation type="submission" date="2016-12" db="EMBL/GenBank/DDBJ databases">
        <title>Diversity of luminous bacteria.</title>
        <authorList>
            <person name="Yoshizawa S."/>
            <person name="Kogure K."/>
        </authorList>
    </citation>
    <scope>NUCLEOTIDE SEQUENCE [LARGE SCALE GENOMIC DNA]</scope>
    <source>
        <strain evidence="2 3">ATCC 33715</strain>
    </source>
</reference>
<dbReference type="RefSeq" id="WP_105054440.1">
    <property type="nucleotide sequence ID" value="NZ_CAWNRT010000001.1"/>
</dbReference>
<evidence type="ECO:0008006" key="4">
    <source>
        <dbReference type="Google" id="ProtNLM"/>
    </source>
</evidence>
<sequence>MFKLPAVASLLFTLILLSFSTIAKTEDITASGEFSGDAKVGFIYTKTDETSMSVNSGMILKYEEELWHHTAAFSTYYTKGNDSDDGTNKNKTTYDLKHDMSETFFIFGNVKYEHDQFATYREQVLLVSGFGANLVDSEKTSLDIGAGPGYRYSKRQRFDSDLPNHSEDEVIANLFIEGESKIADGLEIGGGIRMDYGDSNSTTTTHGYLKNKLMESLSLMLDAEYIYNSVVATGKSHDEIYSTISLNYDF</sequence>
<proteinExistence type="predicted"/>
<dbReference type="InterPro" id="IPR007433">
    <property type="entry name" value="DUF481"/>
</dbReference>
<dbReference type="AlphaFoldDB" id="A0A2S7XBX7"/>
<feature type="signal peptide" evidence="1">
    <location>
        <begin position="1"/>
        <end position="23"/>
    </location>
</feature>
<feature type="chain" id="PRO_5015405126" description="DUF481 domain-containing protein" evidence="1">
    <location>
        <begin position="24"/>
        <end position="250"/>
    </location>
</feature>